<evidence type="ECO:0000256" key="3">
    <source>
        <dbReference type="ARBA" id="ARBA00022603"/>
    </source>
</evidence>
<dbReference type="EC" id="2.1.1.80" evidence="2"/>
<dbReference type="Pfam" id="PF03705">
    <property type="entry name" value="CheR_N"/>
    <property type="match status" value="1"/>
</dbReference>
<dbReference type="SMART" id="SM00138">
    <property type="entry name" value="MeTrc"/>
    <property type="match status" value="1"/>
</dbReference>
<dbReference type="Gene3D" id="3.40.50.150">
    <property type="entry name" value="Vaccinia Virus protein VP39"/>
    <property type="match status" value="1"/>
</dbReference>
<evidence type="ECO:0000256" key="1">
    <source>
        <dbReference type="ARBA" id="ARBA00001541"/>
    </source>
</evidence>
<evidence type="ECO:0000259" key="6">
    <source>
        <dbReference type="PROSITE" id="PS50123"/>
    </source>
</evidence>
<dbReference type="Pfam" id="PF01739">
    <property type="entry name" value="CheR"/>
    <property type="match status" value="1"/>
</dbReference>
<dbReference type="PRINTS" id="PR00996">
    <property type="entry name" value="CHERMTFRASE"/>
</dbReference>
<dbReference type="CDD" id="cd02440">
    <property type="entry name" value="AdoMet_MTases"/>
    <property type="match status" value="1"/>
</dbReference>
<dbReference type="PROSITE" id="PS50123">
    <property type="entry name" value="CHER"/>
    <property type="match status" value="1"/>
</dbReference>
<evidence type="ECO:0000256" key="5">
    <source>
        <dbReference type="ARBA" id="ARBA00022691"/>
    </source>
</evidence>
<dbReference type="OrthoDB" id="9816309at2"/>
<evidence type="ECO:0000313" key="7">
    <source>
        <dbReference type="EMBL" id="SIS37136.1"/>
    </source>
</evidence>
<evidence type="ECO:0000256" key="4">
    <source>
        <dbReference type="ARBA" id="ARBA00022679"/>
    </source>
</evidence>
<dbReference type="PANTHER" id="PTHR24422">
    <property type="entry name" value="CHEMOTAXIS PROTEIN METHYLTRANSFERASE"/>
    <property type="match status" value="1"/>
</dbReference>
<dbReference type="GO" id="GO:0032259">
    <property type="term" value="P:methylation"/>
    <property type="evidence" value="ECO:0007669"/>
    <property type="project" value="UniProtKB-KW"/>
</dbReference>
<evidence type="ECO:0000256" key="2">
    <source>
        <dbReference type="ARBA" id="ARBA00012534"/>
    </source>
</evidence>
<dbReference type="InterPro" id="IPR022642">
    <property type="entry name" value="CheR_C"/>
</dbReference>
<gene>
    <name evidence="7" type="ORF">SAMN05421687_101236</name>
</gene>
<evidence type="ECO:0000313" key="8">
    <source>
        <dbReference type="Proteomes" id="UP000187608"/>
    </source>
</evidence>
<dbReference type="RefSeq" id="WP_076556505.1">
    <property type="nucleotide sequence ID" value="NZ_FTOC01000001.1"/>
</dbReference>
<protein>
    <recommendedName>
        <fullName evidence="2">protein-glutamate O-methyltransferase</fullName>
        <ecNumber evidence="2">2.1.1.80</ecNumber>
    </recommendedName>
</protein>
<organism evidence="7 8">
    <name type="scientific">Salimicrobium flavidum</name>
    <dbReference type="NCBI Taxonomy" id="570947"/>
    <lineage>
        <taxon>Bacteria</taxon>
        <taxon>Bacillati</taxon>
        <taxon>Bacillota</taxon>
        <taxon>Bacilli</taxon>
        <taxon>Bacillales</taxon>
        <taxon>Bacillaceae</taxon>
        <taxon>Salimicrobium</taxon>
    </lineage>
</organism>
<dbReference type="Gene3D" id="1.10.155.10">
    <property type="entry name" value="Chemotaxis receptor methyltransferase CheR, N-terminal domain"/>
    <property type="match status" value="1"/>
</dbReference>
<dbReference type="InterPro" id="IPR000780">
    <property type="entry name" value="CheR_MeTrfase"/>
</dbReference>
<keyword evidence="3 7" id="KW-0489">Methyltransferase</keyword>
<dbReference type="EMBL" id="FTOC01000001">
    <property type="protein sequence ID" value="SIS37136.1"/>
    <property type="molecule type" value="Genomic_DNA"/>
</dbReference>
<name>A0A1N7IJF9_9BACI</name>
<comment type="catalytic activity">
    <reaction evidence="1">
        <text>L-glutamyl-[protein] + S-adenosyl-L-methionine = [protein]-L-glutamate 5-O-methyl ester + S-adenosyl-L-homocysteine</text>
        <dbReference type="Rhea" id="RHEA:24452"/>
        <dbReference type="Rhea" id="RHEA-COMP:10208"/>
        <dbReference type="Rhea" id="RHEA-COMP:10311"/>
        <dbReference type="ChEBI" id="CHEBI:29973"/>
        <dbReference type="ChEBI" id="CHEBI:57856"/>
        <dbReference type="ChEBI" id="CHEBI:59789"/>
        <dbReference type="ChEBI" id="CHEBI:82795"/>
        <dbReference type="EC" id="2.1.1.80"/>
    </reaction>
</comment>
<reference evidence="8" key="1">
    <citation type="submission" date="2017-01" db="EMBL/GenBank/DDBJ databases">
        <authorList>
            <person name="Varghese N."/>
            <person name="Submissions S."/>
        </authorList>
    </citation>
    <scope>NUCLEOTIDE SEQUENCE [LARGE SCALE GENOMIC DNA]</scope>
    <source>
        <strain evidence="8">DSM 23127</strain>
    </source>
</reference>
<dbReference type="GO" id="GO:0008983">
    <property type="term" value="F:protein-glutamate O-methyltransferase activity"/>
    <property type="evidence" value="ECO:0007669"/>
    <property type="project" value="UniProtKB-EC"/>
</dbReference>
<dbReference type="STRING" id="570947.SAMN05421687_101236"/>
<dbReference type="InterPro" id="IPR022641">
    <property type="entry name" value="CheR_N"/>
</dbReference>
<dbReference type="SUPFAM" id="SSF47757">
    <property type="entry name" value="Chemotaxis receptor methyltransferase CheR, N-terminal domain"/>
    <property type="match status" value="1"/>
</dbReference>
<keyword evidence="5" id="KW-0949">S-adenosyl-L-methionine</keyword>
<dbReference type="AlphaFoldDB" id="A0A1N7IJF9"/>
<keyword evidence="4 7" id="KW-0808">Transferase</keyword>
<feature type="domain" description="CheR-type methyltransferase" evidence="6">
    <location>
        <begin position="1"/>
        <end position="259"/>
    </location>
</feature>
<dbReference type="PANTHER" id="PTHR24422:SF19">
    <property type="entry name" value="CHEMOTAXIS PROTEIN METHYLTRANSFERASE"/>
    <property type="match status" value="1"/>
</dbReference>
<dbReference type="Proteomes" id="UP000187608">
    <property type="component" value="Unassembled WGS sequence"/>
</dbReference>
<sequence>MKNDFAVFIEALDRKTGIDLSKYKEAQMKRRLTTLRDKRGYQTFKEYFRALDKDEALLNELLDRMTINVSEFYRNAKRWDILKQKVFPVMKKASLEKPKVWSAACSTGEEPYTLAILLEESGVRDFEVIASDIDKKALEKAERGVYPERALREMPEKLKKKYFVNKGDMFEVTPEIKRKVSFVHHNLLVDPYPSGCHLIVCRNVLIYFTEETKKVVYNGFNRSLQNRGILFVGSTEQIFSPHQYNFDIFDTFFYQKKAE</sequence>
<keyword evidence="8" id="KW-1185">Reference proteome</keyword>
<dbReference type="InterPro" id="IPR050903">
    <property type="entry name" value="Bact_Chemotaxis_MeTrfase"/>
</dbReference>
<dbReference type="InterPro" id="IPR036804">
    <property type="entry name" value="CheR_N_sf"/>
</dbReference>
<dbReference type="InterPro" id="IPR029063">
    <property type="entry name" value="SAM-dependent_MTases_sf"/>
</dbReference>
<dbReference type="SUPFAM" id="SSF53335">
    <property type="entry name" value="S-adenosyl-L-methionine-dependent methyltransferases"/>
    <property type="match status" value="1"/>
</dbReference>
<accession>A0A1N7IJF9</accession>
<proteinExistence type="predicted"/>